<reference evidence="3 4" key="1">
    <citation type="submission" date="2024-02" db="EMBL/GenBank/DDBJ databases">
        <title>De novo assembly and annotation of 12 fungi associated with fruit tree decline syndrome in Ontario, Canada.</title>
        <authorList>
            <person name="Sulman M."/>
            <person name="Ellouze W."/>
            <person name="Ilyukhin E."/>
        </authorList>
    </citation>
    <scope>NUCLEOTIDE SEQUENCE [LARGE SCALE GENOMIC DNA]</scope>
    <source>
        <strain evidence="3 4">M11/M66-122</strain>
    </source>
</reference>
<evidence type="ECO:0000256" key="2">
    <source>
        <dbReference type="SAM" id="Phobius"/>
    </source>
</evidence>
<comment type="caution">
    <text evidence="3">The sequence shown here is derived from an EMBL/GenBank/DDBJ whole genome shotgun (WGS) entry which is preliminary data.</text>
</comment>
<keyword evidence="2" id="KW-1133">Transmembrane helix</keyword>
<accession>A0AAN9YN52</accession>
<proteinExistence type="predicted"/>
<feature type="transmembrane region" description="Helical" evidence="2">
    <location>
        <begin position="255"/>
        <end position="273"/>
    </location>
</feature>
<dbReference type="EMBL" id="JAKJXP020000080">
    <property type="protein sequence ID" value="KAK7748490.1"/>
    <property type="molecule type" value="Genomic_DNA"/>
</dbReference>
<protein>
    <submittedName>
        <fullName evidence="3">Uncharacterized protein</fullName>
    </submittedName>
</protein>
<sequence length="276" mass="31328">MTRMDFIYKYGGPQGPHEQRVAAGGYKWVRTNELFPTQAHRKIDFARPDRLLPHSHHGENTHLIVKGDLCIESHAKNDERGRGRGRYRTSPSPSNRERFEISTALGSAQEKTVGPGVTYEGSTRQGCRFVEGHRRLSPATAERFIDRGTLQAVPFNLSSILRGGTRYRQQQPLPAQATLQRWLRNAEFQPHGGNMGVSLLGLLPWWGKREILTFRDAPASESERRAQREIKRWFEIEWGAGTGTSAHELSLLQRFAFLLMLSLALVLALWWSGSSR</sequence>
<evidence type="ECO:0000313" key="4">
    <source>
        <dbReference type="Proteomes" id="UP001320420"/>
    </source>
</evidence>
<dbReference type="Proteomes" id="UP001320420">
    <property type="component" value="Unassembled WGS sequence"/>
</dbReference>
<organism evidence="3 4">
    <name type="scientific">Diatrype stigma</name>
    <dbReference type="NCBI Taxonomy" id="117547"/>
    <lineage>
        <taxon>Eukaryota</taxon>
        <taxon>Fungi</taxon>
        <taxon>Dikarya</taxon>
        <taxon>Ascomycota</taxon>
        <taxon>Pezizomycotina</taxon>
        <taxon>Sordariomycetes</taxon>
        <taxon>Xylariomycetidae</taxon>
        <taxon>Xylariales</taxon>
        <taxon>Diatrypaceae</taxon>
        <taxon>Diatrype</taxon>
    </lineage>
</organism>
<keyword evidence="2" id="KW-0812">Transmembrane</keyword>
<evidence type="ECO:0000313" key="3">
    <source>
        <dbReference type="EMBL" id="KAK7748490.1"/>
    </source>
</evidence>
<gene>
    <name evidence="3" type="ORF">SLS62_008530</name>
</gene>
<keyword evidence="4" id="KW-1185">Reference proteome</keyword>
<name>A0AAN9YN52_9PEZI</name>
<keyword evidence="2" id="KW-0472">Membrane</keyword>
<feature type="region of interest" description="Disordered" evidence="1">
    <location>
        <begin position="75"/>
        <end position="97"/>
    </location>
</feature>
<dbReference type="AlphaFoldDB" id="A0AAN9YN52"/>
<evidence type="ECO:0000256" key="1">
    <source>
        <dbReference type="SAM" id="MobiDB-lite"/>
    </source>
</evidence>